<dbReference type="InterPro" id="IPR011600">
    <property type="entry name" value="Pept_C14_caspase"/>
</dbReference>
<name>A0A074RZE0_9AGAM</name>
<feature type="domain" description="Caspase family p10" evidence="3">
    <location>
        <begin position="293"/>
        <end position="378"/>
    </location>
</feature>
<dbReference type="InterPro" id="IPR029030">
    <property type="entry name" value="Caspase-like_dom_sf"/>
</dbReference>
<dbReference type="Pfam" id="PF00656">
    <property type="entry name" value="Peptidase_C14"/>
    <property type="match status" value="1"/>
</dbReference>
<evidence type="ECO:0000256" key="1">
    <source>
        <dbReference type="ARBA" id="ARBA00022703"/>
    </source>
</evidence>
<organism evidence="4 5">
    <name type="scientific">Rhizoctonia solani 123E</name>
    <dbReference type="NCBI Taxonomy" id="1423351"/>
    <lineage>
        <taxon>Eukaryota</taxon>
        <taxon>Fungi</taxon>
        <taxon>Dikarya</taxon>
        <taxon>Basidiomycota</taxon>
        <taxon>Agaricomycotina</taxon>
        <taxon>Agaricomycetes</taxon>
        <taxon>Cantharellales</taxon>
        <taxon>Ceratobasidiaceae</taxon>
        <taxon>Rhizoctonia</taxon>
    </lineage>
</organism>
<dbReference type="OrthoDB" id="3159128at2759"/>
<keyword evidence="2" id="KW-0788">Thiol protease</keyword>
<evidence type="ECO:0000259" key="3">
    <source>
        <dbReference type="PROSITE" id="PS50207"/>
    </source>
</evidence>
<evidence type="ECO:0000313" key="4">
    <source>
        <dbReference type="EMBL" id="KEP50665.1"/>
    </source>
</evidence>
<keyword evidence="1" id="KW-0053">Apoptosis</keyword>
<keyword evidence="2" id="KW-0378">Hydrolase</keyword>
<evidence type="ECO:0000313" key="5">
    <source>
        <dbReference type="Proteomes" id="UP000027456"/>
    </source>
</evidence>
<gene>
    <name evidence="4" type="ORF">V565_075640</name>
</gene>
<proteinExistence type="predicted"/>
<dbReference type="SUPFAM" id="SSF52129">
    <property type="entry name" value="Caspase-like"/>
    <property type="match status" value="1"/>
</dbReference>
<comment type="caution">
    <text evidence="4">The sequence shown here is derived from an EMBL/GenBank/DDBJ whole genome shotgun (WGS) entry which is preliminary data.</text>
</comment>
<keyword evidence="5" id="KW-1185">Reference proteome</keyword>
<dbReference type="Proteomes" id="UP000027456">
    <property type="component" value="Unassembled WGS sequence"/>
</dbReference>
<dbReference type="InterPro" id="IPR002138">
    <property type="entry name" value="Pept_C14_p10"/>
</dbReference>
<dbReference type="PROSITE" id="PS50207">
    <property type="entry name" value="CASPASE_P10"/>
    <property type="match status" value="1"/>
</dbReference>
<reference evidence="4 5" key="1">
    <citation type="submission" date="2013-12" db="EMBL/GenBank/DDBJ databases">
        <authorList>
            <person name="Cubeta M."/>
            <person name="Pakala S."/>
            <person name="Fedorova N."/>
            <person name="Thomas E."/>
            <person name="Dean R."/>
            <person name="Jabaji S."/>
            <person name="Neate S."/>
            <person name="Toda T."/>
            <person name="Tavantzis S."/>
            <person name="Vilgalys R."/>
            <person name="Bharathan N."/>
            <person name="Pakala S."/>
            <person name="Losada L.S."/>
            <person name="Zafar N."/>
            <person name="Nierman W."/>
        </authorList>
    </citation>
    <scope>NUCLEOTIDE SEQUENCE [LARGE SCALE GENOMIC DNA]</scope>
    <source>
        <strain evidence="4 5">123E</strain>
    </source>
</reference>
<evidence type="ECO:0000256" key="2">
    <source>
        <dbReference type="ARBA" id="ARBA00022807"/>
    </source>
</evidence>
<protein>
    <submittedName>
        <fullName evidence="4">ICE-like protease (Caspase) p20 domain protein</fullName>
    </submittedName>
</protein>
<sequence length="400" mass="43994">MSQLGFIDFRRQITGESSLRRQGCGERNSVPTTTTTTTTLIATTTIATTTPPLSIFDNLSQTMTVPLPPTSAPSQMETTHMIFSGHGKTSGVGRPKRSPSLLGSFTGILHPQYYILTNGYPAYADHPNSESRNMAIDQGSIGRDIRGLSYLFKKLDPEADIKIYCDRKKYSCADENQIRAVLQTPRKLPTAIYLGGHTENTGLTVQNQTACDQLAYAPADYIEDSPSGQDKLISYETIRQLLLKDPSSAPLLFITETCKCDNYLRLPFLLEFEGNEARWVKTEYHDSFIGNSSDIVHFAATSPGEYALSFPSTGAVFTQALCNIKIDSSKQLSVKDIARQLRGNVGKILKKPTSSGEIRTQRPMIYCSREMDDPDFFKALGFYPPADSNSSVGGDSDSNA</sequence>
<dbReference type="EMBL" id="AZST01000232">
    <property type="protein sequence ID" value="KEP50665.1"/>
    <property type="molecule type" value="Genomic_DNA"/>
</dbReference>
<dbReference type="Gene3D" id="3.40.50.1460">
    <property type="match status" value="1"/>
</dbReference>
<dbReference type="AlphaFoldDB" id="A0A074RZE0"/>
<dbReference type="GO" id="GO:0006915">
    <property type="term" value="P:apoptotic process"/>
    <property type="evidence" value="ECO:0007669"/>
    <property type="project" value="UniProtKB-KW"/>
</dbReference>
<keyword evidence="4" id="KW-0645">Protease</keyword>
<dbReference type="HOGENOM" id="CLU_057746_0_0_1"/>
<accession>A0A074RZE0</accession>
<dbReference type="GO" id="GO:0006508">
    <property type="term" value="P:proteolysis"/>
    <property type="evidence" value="ECO:0007669"/>
    <property type="project" value="UniProtKB-KW"/>
</dbReference>
<dbReference type="GO" id="GO:0004197">
    <property type="term" value="F:cysteine-type endopeptidase activity"/>
    <property type="evidence" value="ECO:0007669"/>
    <property type="project" value="InterPro"/>
</dbReference>